<dbReference type="SUPFAM" id="SSF89957">
    <property type="entry name" value="MTH1187/YkoF-like"/>
    <property type="match status" value="1"/>
</dbReference>
<evidence type="ECO:0000259" key="2">
    <source>
        <dbReference type="Pfam" id="PF01910"/>
    </source>
</evidence>
<dbReference type="AlphaFoldDB" id="A0A917K1Q3"/>
<evidence type="ECO:0000313" key="3">
    <source>
        <dbReference type="EMBL" id="GGI96508.1"/>
    </source>
</evidence>
<dbReference type="InterPro" id="IPR002767">
    <property type="entry name" value="Thiamine_BP"/>
</dbReference>
<accession>A0A917K1Q3</accession>
<name>A0A917K1Q3_9BACL</name>
<evidence type="ECO:0000313" key="4">
    <source>
        <dbReference type="Proteomes" id="UP000637695"/>
    </source>
</evidence>
<dbReference type="PANTHER" id="PTHR33777">
    <property type="entry name" value="UPF0045 PROTEIN ECM15"/>
    <property type="match status" value="1"/>
</dbReference>
<dbReference type="Gene3D" id="3.30.70.930">
    <property type="match status" value="1"/>
</dbReference>
<reference evidence="3" key="2">
    <citation type="submission" date="2020-09" db="EMBL/GenBank/DDBJ databases">
        <authorList>
            <person name="Sun Q."/>
            <person name="Ohkuma M."/>
        </authorList>
    </citation>
    <scope>NUCLEOTIDE SEQUENCE</scope>
    <source>
        <strain evidence="3">JCM 18487</strain>
    </source>
</reference>
<comment type="similarity">
    <text evidence="1">Belongs to the UPF0045 family.</text>
</comment>
<gene>
    <name evidence="3" type="ORF">GCM10010885_02810</name>
</gene>
<evidence type="ECO:0000256" key="1">
    <source>
        <dbReference type="ARBA" id="ARBA00010272"/>
    </source>
</evidence>
<protein>
    <recommendedName>
        <fullName evidence="2">Thiamine-binding protein domain-containing protein</fullName>
    </recommendedName>
</protein>
<organism evidence="3 4">
    <name type="scientific">Alicyclobacillus cellulosilyticus</name>
    <dbReference type="NCBI Taxonomy" id="1003997"/>
    <lineage>
        <taxon>Bacteria</taxon>
        <taxon>Bacillati</taxon>
        <taxon>Bacillota</taxon>
        <taxon>Bacilli</taxon>
        <taxon>Bacillales</taxon>
        <taxon>Alicyclobacillaceae</taxon>
        <taxon>Alicyclobacillus</taxon>
    </lineage>
</organism>
<dbReference type="InterPro" id="IPR029756">
    <property type="entry name" value="MTH1187/YkoF-like"/>
</dbReference>
<dbReference type="RefSeq" id="WP_188880715.1">
    <property type="nucleotide sequence ID" value="NZ_BMOY01000003.1"/>
</dbReference>
<dbReference type="Pfam" id="PF01910">
    <property type="entry name" value="Thiamine_BP"/>
    <property type="match status" value="1"/>
</dbReference>
<reference evidence="3" key="1">
    <citation type="journal article" date="2014" name="Int. J. Syst. Evol. Microbiol.">
        <title>Complete genome sequence of Corynebacterium casei LMG S-19264T (=DSM 44701T), isolated from a smear-ripened cheese.</title>
        <authorList>
            <consortium name="US DOE Joint Genome Institute (JGI-PGF)"/>
            <person name="Walter F."/>
            <person name="Albersmeier A."/>
            <person name="Kalinowski J."/>
            <person name="Ruckert C."/>
        </authorList>
    </citation>
    <scope>NUCLEOTIDE SEQUENCE</scope>
    <source>
        <strain evidence="3">JCM 18487</strain>
    </source>
</reference>
<dbReference type="EMBL" id="BMOY01000003">
    <property type="protein sequence ID" value="GGI96508.1"/>
    <property type="molecule type" value="Genomic_DNA"/>
</dbReference>
<feature type="domain" description="Thiamine-binding protein" evidence="2">
    <location>
        <begin position="4"/>
        <end position="96"/>
    </location>
</feature>
<dbReference type="GO" id="GO:0005829">
    <property type="term" value="C:cytosol"/>
    <property type="evidence" value="ECO:0007669"/>
    <property type="project" value="TreeGrafter"/>
</dbReference>
<dbReference type="InterPro" id="IPR051614">
    <property type="entry name" value="UPF0045_domain"/>
</dbReference>
<dbReference type="Proteomes" id="UP000637695">
    <property type="component" value="Unassembled WGS sequence"/>
</dbReference>
<dbReference type="NCBIfam" id="TIGR00106">
    <property type="entry name" value="MTH1187 family thiamine-binding protein"/>
    <property type="match status" value="1"/>
</dbReference>
<comment type="caution">
    <text evidence="3">The sequence shown here is derived from an EMBL/GenBank/DDBJ whole genome shotgun (WGS) entry which is preliminary data.</text>
</comment>
<sequence length="102" mass="11400">MAIVAVSIVPVGTGSTSVSAYVAEAQKVLTRYPNLRFRLDPMFTNIEGDLREIFAAIADMHDALAKQGVQRFSTVVKIDDRRDHEHTMEEKVAVVEAKLREK</sequence>
<dbReference type="PANTHER" id="PTHR33777:SF1">
    <property type="entry name" value="UPF0045 PROTEIN ECM15"/>
    <property type="match status" value="1"/>
</dbReference>
<keyword evidence="4" id="KW-1185">Reference proteome</keyword>
<proteinExistence type="inferred from homology"/>